<name>A0ABN6RQ51_9BACT</name>
<evidence type="ECO:0000256" key="1">
    <source>
        <dbReference type="SAM" id="SignalP"/>
    </source>
</evidence>
<dbReference type="Pfam" id="PF06037">
    <property type="entry name" value="DUF922"/>
    <property type="match status" value="1"/>
</dbReference>
<dbReference type="EMBL" id="AP026708">
    <property type="protein sequence ID" value="BDQ32967.1"/>
    <property type="molecule type" value="Genomic_DNA"/>
</dbReference>
<sequence length="189" mass="21471">MRRLPAALLALLLLASPAAADVVRTVKTEYYTVQGTDPASIAADLQISSPWDKGLGKHTAVTRTKINIQYKMVKRGRDCSARDVKVYLHLTYLYPKLARSVDGKTYQWWKGFLAKLEEHELIHGEISSRAAHALSDELEALVNVDCVNFKAIAKNRFNRFMTKLKQDQAAYDKLTEHGIRQERNRGRFP</sequence>
<proteinExistence type="predicted"/>
<dbReference type="InterPro" id="IPR010321">
    <property type="entry name" value="DUF922"/>
</dbReference>
<reference evidence="2" key="1">
    <citation type="submission" date="2022-08" db="EMBL/GenBank/DDBJ databases">
        <title>Genome Sequence of the sulphate-reducing bacterium, Pseudodesulfovibrio portus JCM14722.</title>
        <authorList>
            <person name="Kondo R."/>
            <person name="Kataoka T."/>
        </authorList>
    </citation>
    <scope>NUCLEOTIDE SEQUENCE</scope>
    <source>
        <strain evidence="2">JCM 14722</strain>
    </source>
</reference>
<accession>A0ABN6RQ51</accession>
<feature type="signal peptide" evidence="1">
    <location>
        <begin position="1"/>
        <end position="20"/>
    </location>
</feature>
<dbReference type="RefSeq" id="WP_264983024.1">
    <property type="nucleotide sequence ID" value="NZ_AP026708.1"/>
</dbReference>
<keyword evidence="3" id="KW-1185">Reference proteome</keyword>
<protein>
    <submittedName>
        <fullName evidence="2">Peptidase</fullName>
    </submittedName>
</protein>
<gene>
    <name evidence="2" type="ORF">JCM14722_05090</name>
</gene>
<dbReference type="Proteomes" id="UP001061361">
    <property type="component" value="Chromosome"/>
</dbReference>
<organism evidence="2 3">
    <name type="scientific">Pseudodesulfovibrio portus</name>
    <dbReference type="NCBI Taxonomy" id="231439"/>
    <lineage>
        <taxon>Bacteria</taxon>
        <taxon>Pseudomonadati</taxon>
        <taxon>Thermodesulfobacteriota</taxon>
        <taxon>Desulfovibrionia</taxon>
        <taxon>Desulfovibrionales</taxon>
        <taxon>Desulfovibrionaceae</taxon>
    </lineage>
</organism>
<feature type="chain" id="PRO_5046886668" evidence="1">
    <location>
        <begin position="21"/>
        <end position="189"/>
    </location>
</feature>
<evidence type="ECO:0000313" key="3">
    <source>
        <dbReference type="Proteomes" id="UP001061361"/>
    </source>
</evidence>
<keyword evidence="1" id="KW-0732">Signal</keyword>
<evidence type="ECO:0000313" key="2">
    <source>
        <dbReference type="EMBL" id="BDQ32967.1"/>
    </source>
</evidence>